<dbReference type="PROSITE" id="PS50943">
    <property type="entry name" value="HTH_CROC1"/>
    <property type="match status" value="1"/>
</dbReference>
<dbReference type="Pfam" id="PF01381">
    <property type="entry name" value="HTH_3"/>
    <property type="match status" value="1"/>
</dbReference>
<name>A0A0F9UJP5_9ZZZZ</name>
<dbReference type="PANTHER" id="PTHR46558">
    <property type="entry name" value="TRACRIPTIONAL REGULATORY PROTEIN-RELATED-RELATED"/>
    <property type="match status" value="1"/>
</dbReference>
<dbReference type="PANTHER" id="PTHR46558:SF11">
    <property type="entry name" value="HTH-TYPE TRANSCRIPTIONAL REGULATOR XRE"/>
    <property type="match status" value="1"/>
</dbReference>
<dbReference type="EMBL" id="LAZR01000658">
    <property type="protein sequence ID" value="KKN61436.1"/>
    <property type="molecule type" value="Genomic_DNA"/>
</dbReference>
<organism evidence="3">
    <name type="scientific">marine sediment metagenome</name>
    <dbReference type="NCBI Taxonomy" id="412755"/>
    <lineage>
        <taxon>unclassified sequences</taxon>
        <taxon>metagenomes</taxon>
        <taxon>ecological metagenomes</taxon>
    </lineage>
</organism>
<dbReference type="Gene3D" id="1.10.260.40">
    <property type="entry name" value="lambda repressor-like DNA-binding domains"/>
    <property type="match status" value="1"/>
</dbReference>
<evidence type="ECO:0000256" key="1">
    <source>
        <dbReference type="ARBA" id="ARBA00023125"/>
    </source>
</evidence>
<dbReference type="InterPro" id="IPR010982">
    <property type="entry name" value="Lambda_DNA-bd_dom_sf"/>
</dbReference>
<evidence type="ECO:0000259" key="2">
    <source>
        <dbReference type="PROSITE" id="PS50943"/>
    </source>
</evidence>
<feature type="domain" description="HTH cro/C1-type" evidence="2">
    <location>
        <begin position="5"/>
        <end position="59"/>
    </location>
</feature>
<dbReference type="GO" id="GO:0003677">
    <property type="term" value="F:DNA binding"/>
    <property type="evidence" value="ECO:0007669"/>
    <property type="project" value="UniProtKB-KW"/>
</dbReference>
<dbReference type="CDD" id="cd00093">
    <property type="entry name" value="HTH_XRE"/>
    <property type="match status" value="1"/>
</dbReference>
<dbReference type="InterPro" id="IPR001387">
    <property type="entry name" value="Cro/C1-type_HTH"/>
</dbReference>
<keyword evidence="1" id="KW-0238">DNA-binding</keyword>
<reference evidence="3" key="1">
    <citation type="journal article" date="2015" name="Nature">
        <title>Complex archaea that bridge the gap between prokaryotes and eukaryotes.</title>
        <authorList>
            <person name="Spang A."/>
            <person name="Saw J.H."/>
            <person name="Jorgensen S.L."/>
            <person name="Zaremba-Niedzwiedzka K."/>
            <person name="Martijn J."/>
            <person name="Lind A.E."/>
            <person name="van Eijk R."/>
            <person name="Schleper C."/>
            <person name="Guy L."/>
            <person name="Ettema T.J."/>
        </authorList>
    </citation>
    <scope>NUCLEOTIDE SEQUENCE</scope>
</reference>
<proteinExistence type="predicted"/>
<dbReference type="SMART" id="SM00530">
    <property type="entry name" value="HTH_XRE"/>
    <property type="match status" value="1"/>
</dbReference>
<evidence type="ECO:0000313" key="3">
    <source>
        <dbReference type="EMBL" id="KKN61436.1"/>
    </source>
</evidence>
<accession>A0A0F9UJP5</accession>
<gene>
    <name evidence="3" type="ORF">LCGC14_0521870</name>
</gene>
<protein>
    <recommendedName>
        <fullName evidence="2">HTH cro/C1-type domain-containing protein</fullName>
    </recommendedName>
</protein>
<sequence length="66" mass="7509">MQNNIAKYRKEARLSQQELADAINVSRKTISTVETNRFTPSVIIALKIAKHFNTSVESLFVLDEND</sequence>
<dbReference type="SUPFAM" id="SSF47413">
    <property type="entry name" value="lambda repressor-like DNA-binding domains"/>
    <property type="match status" value="1"/>
</dbReference>
<comment type="caution">
    <text evidence="3">The sequence shown here is derived from an EMBL/GenBank/DDBJ whole genome shotgun (WGS) entry which is preliminary data.</text>
</comment>
<dbReference type="AlphaFoldDB" id="A0A0F9UJP5"/>